<keyword evidence="3" id="KW-1185">Reference proteome</keyword>
<gene>
    <name evidence="2" type="ORF">G5C33_01895</name>
</gene>
<dbReference type="RefSeq" id="WP_165325658.1">
    <property type="nucleotide sequence ID" value="NZ_CP049109.1"/>
</dbReference>
<sequence>MISLLLGAALLGASASSQDQPLRYSVARGMDVAELAEQVFGAANPDIREARAYPVWDHTRNPNRVMVIELAEAPSPTEYAGLCRATAKIATFAAVGDSNERDGIVRLDRLEDDPRFGVVAEARQLRRPATANECAALGPALSDGTPSRYFPMEAAPLQADFAVAAIERLVARAGAGQLTVVCETGPFENLLQSDTHLCDDPVRILQLLRFDELDGIWFGSCRHRAAECVSATFRRPIAPRSGSWKVAIQFDLKDADPYGSPPKPGTITNVEMQGYERVD</sequence>
<feature type="region of interest" description="Disordered" evidence="1">
    <location>
        <begin position="259"/>
        <end position="279"/>
    </location>
</feature>
<dbReference type="Proteomes" id="UP000501568">
    <property type="component" value="Chromosome"/>
</dbReference>
<reference evidence="2 3" key="1">
    <citation type="submission" date="2020-02" db="EMBL/GenBank/DDBJ databases">
        <authorList>
            <person name="Zheng R.K."/>
            <person name="Sun C.M."/>
        </authorList>
    </citation>
    <scope>NUCLEOTIDE SEQUENCE [LARGE SCALE GENOMIC DNA]</scope>
    <source>
        <strain evidence="3">zrk23</strain>
    </source>
</reference>
<proteinExistence type="predicted"/>
<evidence type="ECO:0000313" key="3">
    <source>
        <dbReference type="Proteomes" id="UP000501568"/>
    </source>
</evidence>
<dbReference type="AlphaFoldDB" id="A0A6G6Y175"/>
<accession>A0A6G6Y175</accession>
<name>A0A6G6Y175_9SPHN</name>
<dbReference type="KEGG" id="spzr:G5C33_01895"/>
<dbReference type="EMBL" id="CP049109">
    <property type="protein sequence ID" value="QIG78660.1"/>
    <property type="molecule type" value="Genomic_DNA"/>
</dbReference>
<evidence type="ECO:0000256" key="1">
    <source>
        <dbReference type="SAM" id="MobiDB-lite"/>
    </source>
</evidence>
<evidence type="ECO:0000313" key="2">
    <source>
        <dbReference type="EMBL" id="QIG78660.1"/>
    </source>
</evidence>
<organism evidence="2 3">
    <name type="scientific">Stakelama tenebrarum</name>
    <dbReference type="NCBI Taxonomy" id="2711215"/>
    <lineage>
        <taxon>Bacteria</taxon>
        <taxon>Pseudomonadati</taxon>
        <taxon>Pseudomonadota</taxon>
        <taxon>Alphaproteobacteria</taxon>
        <taxon>Sphingomonadales</taxon>
        <taxon>Sphingomonadaceae</taxon>
        <taxon>Stakelama</taxon>
    </lineage>
</organism>
<protein>
    <submittedName>
        <fullName evidence="2">Uncharacterized protein</fullName>
    </submittedName>
</protein>